<dbReference type="Proteomes" id="UP000596202">
    <property type="component" value="Chromosome"/>
</dbReference>
<evidence type="ECO:0000313" key="1">
    <source>
        <dbReference type="EMBL" id="QQT99970.1"/>
    </source>
</evidence>
<dbReference type="OrthoDB" id="9888316at2"/>
<name>A0A9Q7E7X3_MYROD</name>
<evidence type="ECO:0000313" key="2">
    <source>
        <dbReference type="Proteomes" id="UP000596202"/>
    </source>
</evidence>
<dbReference type="AlphaFoldDB" id="A0A9Q7E7X3"/>
<reference evidence="1 2" key="1">
    <citation type="submission" date="2021-01" db="EMBL/GenBank/DDBJ databases">
        <title>FDA dAtabase for Regulatory Grade micrObial Sequences (FDA-ARGOS): Supporting development and validation of Infectious Disease Dx tests.</title>
        <authorList>
            <person name="Sproer C."/>
            <person name="Gronow S."/>
            <person name="Severitt S."/>
            <person name="Schroder I."/>
            <person name="Tallon L."/>
            <person name="Sadzewicz L."/>
            <person name="Zhao X."/>
            <person name="Boylan J."/>
            <person name="Ott S."/>
            <person name="Bowen H."/>
            <person name="Vavikolanu K."/>
            <person name="Mehta A."/>
            <person name="Aluvathingal J."/>
            <person name="Nadendla S."/>
            <person name="Lowell S."/>
            <person name="Myers T."/>
            <person name="Yan Y."/>
            <person name="Sichtig H."/>
        </authorList>
    </citation>
    <scope>NUCLEOTIDE SEQUENCE [LARGE SCALE GENOMIC DNA]</scope>
    <source>
        <strain evidence="1 2">FDAARGOS_1131</strain>
    </source>
</reference>
<proteinExistence type="predicted"/>
<protein>
    <submittedName>
        <fullName evidence="1">Uncharacterized protein</fullName>
    </submittedName>
</protein>
<gene>
    <name evidence="1" type="ORF">I6I88_17690</name>
</gene>
<dbReference type="EMBL" id="CP068108">
    <property type="protein sequence ID" value="QQT99970.1"/>
    <property type="molecule type" value="Genomic_DNA"/>
</dbReference>
<organism evidence="1 2">
    <name type="scientific">Myroides odoratus</name>
    <name type="common">Flavobacterium odoratum</name>
    <dbReference type="NCBI Taxonomy" id="256"/>
    <lineage>
        <taxon>Bacteria</taxon>
        <taxon>Pseudomonadati</taxon>
        <taxon>Bacteroidota</taxon>
        <taxon>Flavobacteriia</taxon>
        <taxon>Flavobacteriales</taxon>
        <taxon>Flavobacteriaceae</taxon>
        <taxon>Myroides</taxon>
    </lineage>
</organism>
<sequence>MNTKIQNMKIANYKKQILEQFASYTILDIFHGEELQVYSEFYQRISLLEEVRRKRFGYYNPDTHEYLDDAIPYAKAFEYFITNSSMFYEEESVIYFIQYHEEYFGLKVLFQSSLLATMQQFNRKNLLVVNENQTKLLALDFLEYEIEVLAFDCERD</sequence>
<accession>A0A9Q7E7X3</accession>